<evidence type="ECO:0000256" key="2">
    <source>
        <dbReference type="ARBA" id="ARBA00023125"/>
    </source>
</evidence>
<evidence type="ECO:0000313" key="5">
    <source>
        <dbReference type="EMBL" id="MDJ1504874.1"/>
    </source>
</evidence>
<keyword evidence="6" id="KW-1185">Reference proteome</keyword>
<evidence type="ECO:0000256" key="3">
    <source>
        <dbReference type="ARBA" id="ARBA00023163"/>
    </source>
</evidence>
<evidence type="ECO:0000256" key="1">
    <source>
        <dbReference type="ARBA" id="ARBA00023015"/>
    </source>
</evidence>
<proteinExistence type="predicted"/>
<dbReference type="GO" id="GO:0003677">
    <property type="term" value="F:DNA binding"/>
    <property type="evidence" value="ECO:0007669"/>
    <property type="project" value="UniProtKB-KW"/>
</dbReference>
<reference evidence="5" key="1">
    <citation type="submission" date="2023-05" db="EMBL/GenBank/DDBJ databases">
        <authorList>
            <person name="Zhang X."/>
        </authorList>
    </citation>
    <scope>NUCLEOTIDE SEQUENCE</scope>
    <source>
        <strain evidence="5">BD1B2-1</strain>
    </source>
</reference>
<dbReference type="InterPro" id="IPR010982">
    <property type="entry name" value="Lambda_DNA-bd_dom_sf"/>
</dbReference>
<dbReference type="InterPro" id="IPR001387">
    <property type="entry name" value="Cro/C1-type_HTH"/>
</dbReference>
<dbReference type="PROSITE" id="PS50943">
    <property type="entry name" value="HTH_CROC1"/>
    <property type="match status" value="1"/>
</dbReference>
<dbReference type="InterPro" id="IPR036286">
    <property type="entry name" value="LexA/Signal_pep-like_sf"/>
</dbReference>
<dbReference type="CDD" id="cd00093">
    <property type="entry name" value="HTH_XRE"/>
    <property type="match status" value="1"/>
</dbReference>
<keyword evidence="2" id="KW-0238">DNA-binding</keyword>
<comment type="caution">
    <text evidence="5">The sequence shown here is derived from an EMBL/GenBank/DDBJ whole genome shotgun (WGS) entry which is preliminary data.</text>
</comment>
<dbReference type="CDD" id="cd06529">
    <property type="entry name" value="S24_LexA-like"/>
    <property type="match status" value="1"/>
</dbReference>
<dbReference type="AlphaFoldDB" id="A0AAE3RBB7"/>
<dbReference type="Pfam" id="PF12844">
    <property type="entry name" value="HTH_19"/>
    <property type="match status" value="1"/>
</dbReference>
<keyword evidence="3" id="KW-0804">Transcription</keyword>
<evidence type="ECO:0000259" key="4">
    <source>
        <dbReference type="PROSITE" id="PS50943"/>
    </source>
</evidence>
<dbReference type="PANTHER" id="PTHR40661:SF3">
    <property type="entry name" value="FELS-1 PROPHAGE TRANSCRIPTIONAL REGULATOR"/>
    <property type="match status" value="1"/>
</dbReference>
<keyword evidence="1" id="KW-0805">Transcription regulation</keyword>
<organism evidence="5 6">
    <name type="scientific">Xanthocytophaga agilis</name>
    <dbReference type="NCBI Taxonomy" id="3048010"/>
    <lineage>
        <taxon>Bacteria</taxon>
        <taxon>Pseudomonadati</taxon>
        <taxon>Bacteroidota</taxon>
        <taxon>Cytophagia</taxon>
        <taxon>Cytophagales</taxon>
        <taxon>Rhodocytophagaceae</taxon>
        <taxon>Xanthocytophaga</taxon>
    </lineage>
</organism>
<dbReference type="PANTHER" id="PTHR40661">
    <property type="match status" value="1"/>
</dbReference>
<feature type="domain" description="HTH cro/C1-type" evidence="4">
    <location>
        <begin position="9"/>
        <end position="64"/>
    </location>
</feature>
<dbReference type="EMBL" id="JASJOU010000013">
    <property type="protein sequence ID" value="MDJ1504874.1"/>
    <property type="molecule type" value="Genomic_DNA"/>
</dbReference>
<dbReference type="SUPFAM" id="SSF51306">
    <property type="entry name" value="LexA/Signal peptidase"/>
    <property type="match status" value="1"/>
</dbReference>
<dbReference type="Pfam" id="PF00717">
    <property type="entry name" value="Peptidase_S24"/>
    <property type="match status" value="1"/>
</dbReference>
<dbReference type="Proteomes" id="UP001232063">
    <property type="component" value="Unassembled WGS sequence"/>
</dbReference>
<sequence>MSQNRAIRLSKLRRQSGLTLREVSEKIGLSHGRIDAYESDSSIKIKRHILDALASLYHTTVDFIEEGIEPEGAETHTREVNIAEIDRLNDRQIKRLRIPIIPLSVSATFLENVDGSFVYDWKELSNLEQESVVKEPGVRYDGKTVVFKVINYSMYPAIKPGCRILCTWVEDGNWQYAQGVHVLSLRTGMLIVKRVRKYEEGRLLLVSDNPDHGEMWVGLSDVIAIWKAEYKTYELIE</sequence>
<dbReference type="Gene3D" id="1.10.260.40">
    <property type="entry name" value="lambda repressor-like DNA-binding domains"/>
    <property type="match status" value="1"/>
</dbReference>
<dbReference type="RefSeq" id="WP_313987327.1">
    <property type="nucleotide sequence ID" value="NZ_JASJOU010000013.1"/>
</dbReference>
<dbReference type="InterPro" id="IPR039418">
    <property type="entry name" value="LexA-like"/>
</dbReference>
<dbReference type="SUPFAM" id="SSF47413">
    <property type="entry name" value="lambda repressor-like DNA-binding domains"/>
    <property type="match status" value="1"/>
</dbReference>
<gene>
    <name evidence="5" type="ORF">QNI22_29695</name>
</gene>
<dbReference type="SMART" id="SM00530">
    <property type="entry name" value="HTH_XRE"/>
    <property type="match status" value="1"/>
</dbReference>
<accession>A0AAE3RBB7</accession>
<name>A0AAE3RBB7_9BACT</name>
<protein>
    <submittedName>
        <fullName evidence="5">LexA family transcriptional regulator</fullName>
    </submittedName>
</protein>
<dbReference type="InterPro" id="IPR015927">
    <property type="entry name" value="Peptidase_S24_S26A/B/C"/>
</dbReference>
<dbReference type="Gene3D" id="2.10.109.10">
    <property type="entry name" value="Umud Fragment, subunit A"/>
    <property type="match status" value="1"/>
</dbReference>
<evidence type="ECO:0000313" key="6">
    <source>
        <dbReference type="Proteomes" id="UP001232063"/>
    </source>
</evidence>